<dbReference type="PANTHER" id="PTHR43877">
    <property type="entry name" value="AMINOALKYLPHOSPHONATE N-ACETYLTRANSFERASE-RELATED-RELATED"/>
    <property type="match status" value="1"/>
</dbReference>
<dbReference type="InterPro" id="IPR000182">
    <property type="entry name" value="GNAT_dom"/>
</dbReference>
<keyword evidence="2" id="KW-0012">Acyltransferase</keyword>
<dbReference type="EMBL" id="PXYT01000054">
    <property type="protein sequence ID" value="PSR25443.1"/>
    <property type="molecule type" value="Genomic_DNA"/>
</dbReference>
<dbReference type="SUPFAM" id="SSF55729">
    <property type="entry name" value="Acyl-CoA N-acyltransferases (Nat)"/>
    <property type="match status" value="1"/>
</dbReference>
<comment type="caution">
    <text evidence="4">The sequence shown here is derived from an EMBL/GenBank/DDBJ whole genome shotgun (WGS) entry which is preliminary data.</text>
</comment>
<name>A0A2T2WTC7_9FIRM</name>
<gene>
    <name evidence="4" type="ORF">C7B43_16760</name>
</gene>
<evidence type="ECO:0000313" key="4">
    <source>
        <dbReference type="EMBL" id="PSR25443.1"/>
    </source>
</evidence>
<dbReference type="GO" id="GO:0016747">
    <property type="term" value="F:acyltransferase activity, transferring groups other than amino-acyl groups"/>
    <property type="evidence" value="ECO:0007669"/>
    <property type="project" value="InterPro"/>
</dbReference>
<protein>
    <submittedName>
        <fullName evidence="4">GNAT family N-acetyltransferase</fullName>
    </submittedName>
</protein>
<organism evidence="4 5">
    <name type="scientific">Sulfobacillus benefaciens</name>
    <dbReference type="NCBI Taxonomy" id="453960"/>
    <lineage>
        <taxon>Bacteria</taxon>
        <taxon>Bacillati</taxon>
        <taxon>Bacillota</taxon>
        <taxon>Clostridia</taxon>
        <taxon>Eubacteriales</taxon>
        <taxon>Clostridiales Family XVII. Incertae Sedis</taxon>
        <taxon>Sulfobacillus</taxon>
    </lineage>
</organism>
<proteinExistence type="predicted"/>
<dbReference type="CDD" id="cd04301">
    <property type="entry name" value="NAT_SF"/>
    <property type="match status" value="1"/>
</dbReference>
<evidence type="ECO:0000259" key="3">
    <source>
        <dbReference type="PROSITE" id="PS51186"/>
    </source>
</evidence>
<dbReference type="PROSITE" id="PS51186">
    <property type="entry name" value="GNAT"/>
    <property type="match status" value="1"/>
</dbReference>
<evidence type="ECO:0000313" key="5">
    <source>
        <dbReference type="Proteomes" id="UP000242699"/>
    </source>
</evidence>
<dbReference type="Pfam" id="PF00583">
    <property type="entry name" value="Acetyltransf_1"/>
    <property type="match status" value="1"/>
</dbReference>
<keyword evidence="1 4" id="KW-0808">Transferase</keyword>
<dbReference type="Gene3D" id="3.40.630.30">
    <property type="match status" value="1"/>
</dbReference>
<dbReference type="InterPro" id="IPR050832">
    <property type="entry name" value="Bact_Acetyltransf"/>
</dbReference>
<reference evidence="4 5" key="1">
    <citation type="journal article" date="2014" name="BMC Genomics">
        <title>Comparison of environmental and isolate Sulfobacillus genomes reveals diverse carbon, sulfur, nitrogen, and hydrogen metabolisms.</title>
        <authorList>
            <person name="Justice N.B."/>
            <person name="Norman A."/>
            <person name="Brown C.T."/>
            <person name="Singh A."/>
            <person name="Thomas B.C."/>
            <person name="Banfield J.F."/>
        </authorList>
    </citation>
    <scope>NUCLEOTIDE SEQUENCE [LARGE SCALE GENOMIC DNA]</scope>
    <source>
        <strain evidence="4">AMDSBA1</strain>
    </source>
</reference>
<feature type="domain" description="N-acetyltransferase" evidence="3">
    <location>
        <begin position="1"/>
        <end position="142"/>
    </location>
</feature>
<accession>A0A2T2WTC7</accession>
<dbReference type="Proteomes" id="UP000242699">
    <property type="component" value="Unassembled WGS sequence"/>
</dbReference>
<dbReference type="AlphaFoldDB" id="A0A2T2WTC7"/>
<evidence type="ECO:0000256" key="2">
    <source>
        <dbReference type="ARBA" id="ARBA00023315"/>
    </source>
</evidence>
<evidence type="ECO:0000256" key="1">
    <source>
        <dbReference type="ARBA" id="ARBA00022679"/>
    </source>
</evidence>
<sequence length="167" mass="18660">MLIRPARFEDIENIYPLVMYYANQGALLPRSRESLAAHLSQLAVACDNETLAGVVALHRLESHVSEVRSLAVAPRFHKQGIGHKLVAYAVSQAELLGYHKVIAFTRQISFFERCGFQPVARETVPAKYFRDCIGCPMLAHCDEIAMERVLLVPVSSRNPAEYPASLH</sequence>
<dbReference type="InterPro" id="IPR016181">
    <property type="entry name" value="Acyl_CoA_acyltransferase"/>
</dbReference>